<dbReference type="PRINTS" id="PR00131">
    <property type="entry name" value="GLHYDRLASE1"/>
</dbReference>
<evidence type="ECO:0000313" key="7">
    <source>
        <dbReference type="RefSeq" id="XP_023935490.2"/>
    </source>
</evidence>
<organism evidence="6 7">
    <name type="scientific">Bicyclus anynana</name>
    <name type="common">Squinting bush brown butterfly</name>
    <dbReference type="NCBI Taxonomy" id="110368"/>
    <lineage>
        <taxon>Eukaryota</taxon>
        <taxon>Metazoa</taxon>
        <taxon>Ecdysozoa</taxon>
        <taxon>Arthropoda</taxon>
        <taxon>Hexapoda</taxon>
        <taxon>Insecta</taxon>
        <taxon>Pterygota</taxon>
        <taxon>Neoptera</taxon>
        <taxon>Endopterygota</taxon>
        <taxon>Lepidoptera</taxon>
        <taxon>Glossata</taxon>
        <taxon>Ditrysia</taxon>
        <taxon>Papilionoidea</taxon>
        <taxon>Nymphalidae</taxon>
        <taxon>Satyrinae</taxon>
        <taxon>Satyrini</taxon>
        <taxon>Mycalesina</taxon>
        <taxon>Bicyclus</taxon>
    </lineage>
</organism>
<keyword evidence="2" id="KW-0378">Hydrolase</keyword>
<dbReference type="RefSeq" id="XP_023935490.2">
    <property type="nucleotide sequence ID" value="XM_024079722.2"/>
</dbReference>
<dbReference type="KEGG" id="bany:112044008"/>
<feature type="signal peptide" evidence="5">
    <location>
        <begin position="1"/>
        <end position="16"/>
    </location>
</feature>
<protein>
    <submittedName>
        <fullName evidence="7">Myrosinase 1</fullName>
    </submittedName>
</protein>
<reference evidence="7" key="1">
    <citation type="submission" date="2025-08" db="UniProtKB">
        <authorList>
            <consortium name="RefSeq"/>
        </authorList>
    </citation>
    <scope>IDENTIFICATION</scope>
</reference>
<dbReference type="PANTHER" id="PTHR10353:SF36">
    <property type="entry name" value="LP05116P"/>
    <property type="match status" value="1"/>
</dbReference>
<sequence length="506" mass="58206">MKTTILLSLFATFCSALVQRDRRFPDDFLFGTATSAYQIEGGWNVDDKGENIWDRMMHTNPDAITDRSNGDVAADTYNNYKRDVEMMRELGLDAYRFSLSWSRILPNGLANKVSDAGVAFYNNYINEMVKYNITPMATLYHWDLPQKLQDLGGFASPLFPEWFENYAKVAFAQFGDRVKHWITFNEPREICYEGYGHFTKAPILNVTDVGTYYCAKHLVMAHAKAYHAYNDIFKPTQGGVCGITISVNWLGPLTDSEEDFFAAEIRRQAEWGLYAEPIFSEKGGFPQELSKIVARKSAEQGYPTSRMPAFTEEERKYVRGASDFFGVNHYTAFLISANEYKVNWPVPSVFADVDAGLTMLPEWEKAVSVWLRRAPHSIYKALMHLHKKYNGPIFYITENGWSQIPEDGCEDDARIRYYRAALNSVLDCLDAGVDLRGYMAWSLMDNLEWMEGYTERFGLYEVDFASPKKTRTPRKSAFVYKHIISTRTIDPDYEPHTRTMWIDEGH</sequence>
<accession>A0A6J1MJ96</accession>
<feature type="chain" id="PRO_5045076053" evidence="5">
    <location>
        <begin position="17"/>
        <end position="506"/>
    </location>
</feature>
<dbReference type="OrthoDB" id="65569at2759"/>
<evidence type="ECO:0000256" key="2">
    <source>
        <dbReference type="ARBA" id="ARBA00022801"/>
    </source>
</evidence>
<evidence type="ECO:0000313" key="6">
    <source>
        <dbReference type="Proteomes" id="UP001652582"/>
    </source>
</evidence>
<keyword evidence="5" id="KW-0732">Signal</keyword>
<dbReference type="Pfam" id="PF00232">
    <property type="entry name" value="Glyco_hydro_1"/>
    <property type="match status" value="1"/>
</dbReference>
<dbReference type="PANTHER" id="PTHR10353">
    <property type="entry name" value="GLYCOSYL HYDROLASE"/>
    <property type="match status" value="1"/>
</dbReference>
<dbReference type="PROSITE" id="PS00653">
    <property type="entry name" value="GLYCOSYL_HYDROL_F1_2"/>
    <property type="match status" value="1"/>
</dbReference>
<dbReference type="GO" id="GO:0004336">
    <property type="term" value="F:galactosylceramidase activity"/>
    <property type="evidence" value="ECO:0007669"/>
    <property type="project" value="UniProtKB-EC"/>
</dbReference>
<evidence type="ECO:0000256" key="1">
    <source>
        <dbReference type="ARBA" id="ARBA00010838"/>
    </source>
</evidence>
<dbReference type="AlphaFoldDB" id="A0A6J1MJ96"/>
<evidence type="ECO:0000256" key="3">
    <source>
        <dbReference type="ARBA" id="ARBA00023295"/>
    </source>
</evidence>
<keyword evidence="3" id="KW-0326">Glycosidase</keyword>
<evidence type="ECO:0000256" key="5">
    <source>
        <dbReference type="SAM" id="SignalP"/>
    </source>
</evidence>
<comment type="similarity">
    <text evidence="1 4">Belongs to the glycosyl hydrolase 1 family.</text>
</comment>
<dbReference type="InterPro" id="IPR017853">
    <property type="entry name" value="GH"/>
</dbReference>
<dbReference type="Proteomes" id="UP001652582">
    <property type="component" value="Chromosome 24"/>
</dbReference>
<keyword evidence="6" id="KW-1185">Reference proteome</keyword>
<evidence type="ECO:0000256" key="4">
    <source>
        <dbReference type="RuleBase" id="RU003690"/>
    </source>
</evidence>
<dbReference type="GO" id="GO:0008422">
    <property type="term" value="F:beta-glucosidase activity"/>
    <property type="evidence" value="ECO:0007669"/>
    <property type="project" value="UniProtKB-EC"/>
</dbReference>
<dbReference type="GeneID" id="112044008"/>
<dbReference type="GO" id="GO:0016052">
    <property type="term" value="P:carbohydrate catabolic process"/>
    <property type="evidence" value="ECO:0007669"/>
    <property type="project" value="UniProtKB-ARBA"/>
</dbReference>
<dbReference type="Gene3D" id="3.20.20.80">
    <property type="entry name" value="Glycosidases"/>
    <property type="match status" value="1"/>
</dbReference>
<name>A0A6J1MJ96_BICAN</name>
<dbReference type="InterPro" id="IPR033132">
    <property type="entry name" value="GH_1_N_CS"/>
</dbReference>
<dbReference type="SUPFAM" id="SSF51445">
    <property type="entry name" value="(Trans)glycosidases"/>
    <property type="match status" value="1"/>
</dbReference>
<gene>
    <name evidence="7" type="primary">LOC112044008</name>
</gene>
<dbReference type="InterPro" id="IPR001360">
    <property type="entry name" value="Glyco_hydro_1"/>
</dbReference>
<proteinExistence type="inferred from homology"/>